<dbReference type="InterPro" id="IPR044855">
    <property type="entry name" value="CoA-Trfase_III_dom3_sf"/>
</dbReference>
<dbReference type="InterPro" id="IPR050509">
    <property type="entry name" value="CoA-transferase_III"/>
</dbReference>
<dbReference type="AlphaFoldDB" id="A0A1X1YSE6"/>
<dbReference type="OrthoDB" id="9797653at2"/>
<dbReference type="Gene3D" id="3.40.50.10540">
    <property type="entry name" value="Crotonobetainyl-coa:carnitine coa-transferase, domain 1"/>
    <property type="match status" value="1"/>
</dbReference>
<name>A0A1X1YSE6_9MYCO</name>
<accession>A0A1X1YSE6</accession>
<reference evidence="1 2" key="1">
    <citation type="submission" date="2016-01" db="EMBL/GenBank/DDBJ databases">
        <title>The new phylogeny of the genus Mycobacterium.</title>
        <authorList>
            <person name="Tarcisio F."/>
            <person name="Conor M."/>
            <person name="Antonella G."/>
            <person name="Elisabetta G."/>
            <person name="Giulia F.S."/>
            <person name="Sara T."/>
            <person name="Anna F."/>
            <person name="Clotilde B."/>
            <person name="Roberto B."/>
            <person name="Veronica D.S."/>
            <person name="Fabio R."/>
            <person name="Monica P."/>
            <person name="Olivier J."/>
            <person name="Enrico T."/>
            <person name="Nicola S."/>
        </authorList>
    </citation>
    <scope>NUCLEOTIDE SEQUENCE [LARGE SCALE GENOMIC DNA]</scope>
    <source>
        <strain evidence="1 2">DSM 44803</strain>
    </source>
</reference>
<dbReference type="InterPro" id="IPR023606">
    <property type="entry name" value="CoA-Trfase_III_dom_1_sf"/>
</dbReference>
<dbReference type="Proteomes" id="UP000193781">
    <property type="component" value="Unassembled WGS sequence"/>
</dbReference>
<sequence length="397" mass="41767">MTGPLSGLTVVEVSSFVAAPLCGMTLGQLGAEVIRIDPIGGASDVQRWPLAADGTSIYWTGLNKGKRSVTIDLRSPEGQELIQRLIVEGDGVVVTNAAGLSWLSHEVLTNKRPDVIHVQLLGRGDGSTGVDYTVNAGIGFPLVTGPADHAGPINHVLPAWDVCCGLYAALAVVAALRSRDESGAGARISLALEDVALATAGNLGLLTEPQVTGTQRQRLGNAIYGQYGQDFTSRDRARFMVVTLTRRHFRDLVDVTGTGAAVAALADALDVDFGSEGDRYRYRDVLSGLFATWFADHTADEVTAALSGTTVLFERYRTFAEVAAGPKVTANPLFSPLHQEGLGEYFAPGLPVAFDGAHAAGTAAPALGQDTADVLERRLGLTTADIERLTKAKTIAC</sequence>
<dbReference type="InterPro" id="IPR003673">
    <property type="entry name" value="CoA-Trfase_fam_III"/>
</dbReference>
<dbReference type="PANTHER" id="PTHR48228">
    <property type="entry name" value="SUCCINYL-COA--D-CITRAMALATE COA-TRANSFERASE"/>
    <property type="match status" value="1"/>
</dbReference>
<keyword evidence="1" id="KW-0413">Isomerase</keyword>
<dbReference type="GO" id="GO:0016853">
    <property type="term" value="F:isomerase activity"/>
    <property type="evidence" value="ECO:0007669"/>
    <property type="project" value="UniProtKB-KW"/>
</dbReference>
<dbReference type="Gene3D" id="3.30.1540.10">
    <property type="entry name" value="formyl-coa transferase, domain 3"/>
    <property type="match status" value="1"/>
</dbReference>
<keyword evidence="2" id="KW-1185">Reference proteome</keyword>
<dbReference type="EMBL" id="LQPH01000185">
    <property type="protein sequence ID" value="ORW14039.1"/>
    <property type="molecule type" value="Genomic_DNA"/>
</dbReference>
<dbReference type="RefSeq" id="WP_047322135.1">
    <property type="nucleotide sequence ID" value="NZ_JACKSS010000164.1"/>
</dbReference>
<organism evidence="1 2">
    <name type="scientific">Mycobacterium nebraskense</name>
    <dbReference type="NCBI Taxonomy" id="244292"/>
    <lineage>
        <taxon>Bacteria</taxon>
        <taxon>Bacillati</taxon>
        <taxon>Actinomycetota</taxon>
        <taxon>Actinomycetes</taxon>
        <taxon>Mycobacteriales</taxon>
        <taxon>Mycobacteriaceae</taxon>
        <taxon>Mycobacterium</taxon>
    </lineage>
</organism>
<protein>
    <submittedName>
        <fullName evidence="1">Mesaconyl-CoA isomerase</fullName>
    </submittedName>
</protein>
<dbReference type="PANTHER" id="PTHR48228:SF5">
    <property type="entry name" value="ALPHA-METHYLACYL-COA RACEMASE"/>
    <property type="match status" value="1"/>
</dbReference>
<dbReference type="Pfam" id="PF02515">
    <property type="entry name" value="CoA_transf_3"/>
    <property type="match status" value="1"/>
</dbReference>
<comment type="caution">
    <text evidence="1">The sequence shown here is derived from an EMBL/GenBank/DDBJ whole genome shotgun (WGS) entry which is preliminary data.</text>
</comment>
<dbReference type="SUPFAM" id="SSF89796">
    <property type="entry name" value="CoA-transferase family III (CaiB/BaiF)"/>
    <property type="match status" value="1"/>
</dbReference>
<evidence type="ECO:0000313" key="1">
    <source>
        <dbReference type="EMBL" id="ORW14039.1"/>
    </source>
</evidence>
<evidence type="ECO:0000313" key="2">
    <source>
        <dbReference type="Proteomes" id="UP000193781"/>
    </source>
</evidence>
<gene>
    <name evidence="1" type="ORF">AWC17_20400</name>
</gene>
<dbReference type="STRING" id="244292.ABW17_06370"/>
<proteinExistence type="predicted"/>